<dbReference type="Proteomes" id="UP001331761">
    <property type="component" value="Unassembled WGS sequence"/>
</dbReference>
<evidence type="ECO:0000313" key="1">
    <source>
        <dbReference type="EMBL" id="KAK5985992.1"/>
    </source>
</evidence>
<dbReference type="AlphaFoldDB" id="A0AAN8G2J5"/>
<keyword evidence="2" id="KW-1185">Reference proteome</keyword>
<sequence length="27" mass="2895">RGTTSTSEEDPVMLLVQVSGMGSRNGW</sequence>
<accession>A0AAN8G2J5</accession>
<feature type="non-terminal residue" evidence="1">
    <location>
        <position position="1"/>
    </location>
</feature>
<reference evidence="1 2" key="1">
    <citation type="submission" date="2019-10" db="EMBL/GenBank/DDBJ databases">
        <title>Assembly and Annotation for the nematode Trichostrongylus colubriformis.</title>
        <authorList>
            <person name="Martin J."/>
        </authorList>
    </citation>
    <scope>NUCLEOTIDE SEQUENCE [LARGE SCALE GENOMIC DNA]</scope>
    <source>
        <strain evidence="1">G859</strain>
        <tissue evidence="1">Whole worm</tissue>
    </source>
</reference>
<name>A0AAN8G2J5_TRICO</name>
<proteinExistence type="predicted"/>
<organism evidence="1 2">
    <name type="scientific">Trichostrongylus colubriformis</name>
    <name type="common">Black scour worm</name>
    <dbReference type="NCBI Taxonomy" id="6319"/>
    <lineage>
        <taxon>Eukaryota</taxon>
        <taxon>Metazoa</taxon>
        <taxon>Ecdysozoa</taxon>
        <taxon>Nematoda</taxon>
        <taxon>Chromadorea</taxon>
        <taxon>Rhabditida</taxon>
        <taxon>Rhabditina</taxon>
        <taxon>Rhabditomorpha</taxon>
        <taxon>Strongyloidea</taxon>
        <taxon>Trichostrongylidae</taxon>
        <taxon>Trichostrongylus</taxon>
    </lineage>
</organism>
<evidence type="ECO:0000313" key="2">
    <source>
        <dbReference type="Proteomes" id="UP001331761"/>
    </source>
</evidence>
<protein>
    <submittedName>
        <fullName evidence="1">Uncharacterized protein</fullName>
    </submittedName>
</protein>
<comment type="caution">
    <text evidence="1">The sequence shown here is derived from an EMBL/GenBank/DDBJ whole genome shotgun (WGS) entry which is preliminary data.</text>
</comment>
<gene>
    <name evidence="1" type="ORF">GCK32_009518</name>
</gene>
<dbReference type="EMBL" id="WIXE01001102">
    <property type="protein sequence ID" value="KAK5985992.1"/>
    <property type="molecule type" value="Genomic_DNA"/>
</dbReference>